<feature type="compositionally biased region" description="Low complexity" evidence="1">
    <location>
        <begin position="47"/>
        <end position="59"/>
    </location>
</feature>
<sequence length="428" mass="49192">MDKAGAFQSRRKILQSPILPRTPAPLQTGGSNIAETVDGQDTPKRPQTPSSPSGSSPKTPADKLAEIGLVLDQLIILTSVKQVRHINVQMKAMFAKMKALQEDASRELEMEDERGNAPTNALPGCPKCGGKKAKAVDKLQQTNPGPKRDRLAQTEAPYPSKSQNLCCILWYADLLKATHRRTTRSVKVRPQNTLYVCASQDPEKISKKDNIRITRRSSRIKLAITNLFFFFSRELREIEDKQEKEIQTRKFHEREQSEEKRLASSFVEHLDGHQLFDSLWRGDEDGRVLMLVGTQAQELADEYDKDIFELTQEIYKLGLERFTERDEEIRDFIENLFDGQEELQILGQKQIEWFLQFKEIIFEEARIRLIKLEQNSMHGEDEDTPENLKLSDALDKLNIQFEDAINDLWQALMAQELYLHESIQVIII</sequence>
<dbReference type="EMBL" id="CH954194">
    <property type="protein sequence ID" value="KQS34407.1"/>
    <property type="molecule type" value="Genomic_DNA"/>
</dbReference>
<dbReference type="OrthoDB" id="27917at2759"/>
<dbReference type="Proteomes" id="UP000008711">
    <property type="component" value="Unassembled WGS sequence"/>
</dbReference>
<evidence type="ECO:0000256" key="1">
    <source>
        <dbReference type="SAM" id="MobiDB-lite"/>
    </source>
</evidence>
<protein>
    <submittedName>
        <fullName evidence="2">Uncharacterized protein</fullName>
    </submittedName>
</protein>
<reference evidence="2 3" key="2">
    <citation type="journal article" date="2008" name="Bioinformatics">
        <title>Assembly reconciliation.</title>
        <authorList>
            <person name="Zimin A.V."/>
            <person name="Smith D.R."/>
            <person name="Sutton G."/>
            <person name="Yorke J.A."/>
        </authorList>
    </citation>
    <scope>NUCLEOTIDE SEQUENCE [LARGE SCALE GENOMIC DNA]</scope>
    <source>
        <strain evidence="2 3">TSC#14021-0224.01</strain>
    </source>
</reference>
<keyword evidence="3" id="KW-1185">Reference proteome</keyword>
<proteinExistence type="predicted"/>
<dbReference type="AlphaFoldDB" id="A0A0Q5TSZ1"/>
<accession>A0A0Q5TSZ1</accession>
<gene>
    <name evidence="2" type="primary">Dere\GG26951</name>
    <name evidence="2" type="synonym">GG26951</name>
    <name evidence="2" type="ORF">Dere_GG26951</name>
</gene>
<evidence type="ECO:0000313" key="3">
    <source>
        <dbReference type="Proteomes" id="UP000008711"/>
    </source>
</evidence>
<reference evidence="2 3" key="1">
    <citation type="journal article" date="2007" name="Nature">
        <title>Evolution of genes and genomes on the Drosophila phylogeny.</title>
        <authorList>
            <consortium name="Drosophila 12 Genomes Consortium"/>
            <person name="Clark A.G."/>
            <person name="Eisen M.B."/>
            <person name="Smith D.R."/>
            <person name="Bergman C.M."/>
            <person name="Oliver B."/>
            <person name="Markow T.A."/>
            <person name="Kaufman T.C."/>
            <person name="Kellis M."/>
            <person name="Gelbart W."/>
            <person name="Iyer V.N."/>
            <person name="Pollard D.A."/>
            <person name="Sackton T.B."/>
            <person name="Larracuente A.M."/>
            <person name="Singh N.D."/>
            <person name="Abad J.P."/>
            <person name="Abt D.N."/>
            <person name="Adryan B."/>
            <person name="Aguade M."/>
            <person name="Akashi H."/>
            <person name="Anderson W.W."/>
            <person name="Aquadro C.F."/>
            <person name="Ardell D.H."/>
            <person name="Arguello R."/>
            <person name="Artieri C.G."/>
            <person name="Barbash D.A."/>
            <person name="Barker D."/>
            <person name="Barsanti P."/>
            <person name="Batterham P."/>
            <person name="Batzoglou S."/>
            <person name="Begun D."/>
            <person name="Bhutkar A."/>
            <person name="Blanco E."/>
            <person name="Bosak S.A."/>
            <person name="Bradley R.K."/>
            <person name="Brand A.D."/>
            <person name="Brent M.R."/>
            <person name="Brooks A.N."/>
            <person name="Brown R.H."/>
            <person name="Butlin R.K."/>
            <person name="Caggese C."/>
            <person name="Calvi B.R."/>
            <person name="Bernardo de Carvalho A."/>
            <person name="Caspi A."/>
            <person name="Castrezana S."/>
            <person name="Celniker S.E."/>
            <person name="Chang J.L."/>
            <person name="Chapple C."/>
            <person name="Chatterji S."/>
            <person name="Chinwalla A."/>
            <person name="Civetta A."/>
            <person name="Clifton S.W."/>
            <person name="Comeron J.M."/>
            <person name="Costello J.C."/>
            <person name="Coyne J.A."/>
            <person name="Daub J."/>
            <person name="David R.G."/>
            <person name="Delcher A.L."/>
            <person name="Delehaunty K."/>
            <person name="Do C.B."/>
            <person name="Ebling H."/>
            <person name="Edwards K."/>
            <person name="Eickbush T."/>
            <person name="Evans J.D."/>
            <person name="Filipski A."/>
            <person name="Findeiss S."/>
            <person name="Freyhult E."/>
            <person name="Fulton L."/>
            <person name="Fulton R."/>
            <person name="Garcia A.C."/>
            <person name="Gardiner A."/>
            <person name="Garfield D.A."/>
            <person name="Garvin B.E."/>
            <person name="Gibson G."/>
            <person name="Gilbert D."/>
            <person name="Gnerre S."/>
            <person name="Godfrey J."/>
            <person name="Good R."/>
            <person name="Gotea V."/>
            <person name="Gravely B."/>
            <person name="Greenberg A.J."/>
            <person name="Griffiths-Jones S."/>
            <person name="Gross S."/>
            <person name="Guigo R."/>
            <person name="Gustafson E.A."/>
            <person name="Haerty W."/>
            <person name="Hahn M.W."/>
            <person name="Halligan D.L."/>
            <person name="Halpern A.L."/>
            <person name="Halter G.M."/>
            <person name="Han M.V."/>
            <person name="Heger A."/>
            <person name="Hillier L."/>
            <person name="Hinrichs A.S."/>
            <person name="Holmes I."/>
            <person name="Hoskins R.A."/>
            <person name="Hubisz M.J."/>
            <person name="Hultmark D."/>
            <person name="Huntley M.A."/>
            <person name="Jaffe D.B."/>
            <person name="Jagadeeshan S."/>
            <person name="Jeck W.R."/>
            <person name="Johnson J."/>
            <person name="Jones C.D."/>
            <person name="Jordan W.C."/>
            <person name="Karpen G.H."/>
            <person name="Kataoka E."/>
            <person name="Keightley P.D."/>
            <person name="Kheradpour P."/>
            <person name="Kirkness E.F."/>
            <person name="Koerich L.B."/>
            <person name="Kristiansen K."/>
            <person name="Kudrna D."/>
            <person name="Kulathinal R.J."/>
            <person name="Kumar S."/>
            <person name="Kwok R."/>
            <person name="Lander E."/>
            <person name="Langley C.H."/>
            <person name="Lapoint R."/>
            <person name="Lazzaro B.P."/>
            <person name="Lee S.J."/>
            <person name="Levesque L."/>
            <person name="Li R."/>
            <person name="Lin C.F."/>
            <person name="Lin M.F."/>
            <person name="Lindblad-Toh K."/>
            <person name="Llopart A."/>
            <person name="Long M."/>
            <person name="Low L."/>
            <person name="Lozovsky E."/>
            <person name="Lu J."/>
            <person name="Luo M."/>
            <person name="Machado C.A."/>
            <person name="Makalowski W."/>
            <person name="Marzo M."/>
            <person name="Matsuda M."/>
            <person name="Matzkin L."/>
            <person name="McAllister B."/>
            <person name="McBride C.S."/>
            <person name="McKernan B."/>
            <person name="McKernan K."/>
            <person name="Mendez-Lago M."/>
            <person name="Minx P."/>
            <person name="Mollenhauer M.U."/>
            <person name="Montooth K."/>
            <person name="Mount S.M."/>
            <person name="Mu X."/>
            <person name="Myers E."/>
            <person name="Negre B."/>
            <person name="Newfeld S."/>
            <person name="Nielsen R."/>
            <person name="Noor M.A."/>
            <person name="O'Grady P."/>
            <person name="Pachter L."/>
            <person name="Papaceit M."/>
            <person name="Parisi M.J."/>
            <person name="Parisi M."/>
            <person name="Parts L."/>
            <person name="Pedersen J.S."/>
            <person name="Pesole G."/>
            <person name="Phillippy A.M."/>
            <person name="Ponting C.P."/>
            <person name="Pop M."/>
            <person name="Porcelli D."/>
            <person name="Powell J.R."/>
            <person name="Prohaska S."/>
            <person name="Pruitt K."/>
            <person name="Puig M."/>
            <person name="Quesneville H."/>
            <person name="Ram K.R."/>
            <person name="Rand D."/>
            <person name="Rasmussen M.D."/>
            <person name="Reed L.K."/>
            <person name="Reenan R."/>
            <person name="Reily A."/>
            <person name="Remington K.A."/>
            <person name="Rieger T.T."/>
            <person name="Ritchie M.G."/>
            <person name="Robin C."/>
            <person name="Rogers Y.H."/>
            <person name="Rohde C."/>
            <person name="Rozas J."/>
            <person name="Rubenfield M.J."/>
            <person name="Ruiz A."/>
            <person name="Russo S."/>
            <person name="Salzberg S.L."/>
            <person name="Sanchez-Gracia A."/>
            <person name="Saranga D.J."/>
            <person name="Sato H."/>
            <person name="Schaeffer S.W."/>
            <person name="Schatz M.C."/>
            <person name="Schlenke T."/>
            <person name="Schwartz R."/>
            <person name="Segarra C."/>
            <person name="Singh R.S."/>
            <person name="Sirot L."/>
            <person name="Sirota M."/>
            <person name="Sisneros N.B."/>
            <person name="Smith C.D."/>
            <person name="Smith T.F."/>
            <person name="Spieth J."/>
            <person name="Stage D.E."/>
            <person name="Stark A."/>
            <person name="Stephan W."/>
            <person name="Strausberg R.L."/>
            <person name="Strempel S."/>
            <person name="Sturgill D."/>
            <person name="Sutton G."/>
            <person name="Sutton G.G."/>
            <person name="Tao W."/>
            <person name="Teichmann S."/>
            <person name="Tobari Y.N."/>
            <person name="Tomimura Y."/>
            <person name="Tsolas J.M."/>
            <person name="Valente V.L."/>
            <person name="Venter E."/>
            <person name="Venter J.C."/>
            <person name="Vicario S."/>
            <person name="Vieira F.G."/>
            <person name="Vilella A.J."/>
            <person name="Villasante A."/>
            <person name="Walenz B."/>
            <person name="Wang J."/>
            <person name="Wasserman M."/>
            <person name="Watts T."/>
            <person name="Wilson D."/>
            <person name="Wilson R.K."/>
            <person name="Wing R.A."/>
            <person name="Wolfner M.F."/>
            <person name="Wong A."/>
            <person name="Wong G.K."/>
            <person name="Wu C.I."/>
            <person name="Wu G."/>
            <person name="Yamamoto D."/>
            <person name="Yang H.P."/>
            <person name="Yang S.P."/>
            <person name="Yorke J.A."/>
            <person name="Yoshida K."/>
            <person name="Zdobnov E."/>
            <person name="Zhang P."/>
            <person name="Zhang Y."/>
            <person name="Zimin A.V."/>
            <person name="Baldwin J."/>
            <person name="Abdouelleil A."/>
            <person name="Abdulkadir J."/>
            <person name="Abebe A."/>
            <person name="Abera B."/>
            <person name="Abreu J."/>
            <person name="Acer S.C."/>
            <person name="Aftuck L."/>
            <person name="Alexander A."/>
            <person name="An P."/>
            <person name="Anderson E."/>
            <person name="Anderson S."/>
            <person name="Arachi H."/>
            <person name="Azer M."/>
            <person name="Bachantsang P."/>
            <person name="Barry A."/>
            <person name="Bayul T."/>
            <person name="Berlin A."/>
            <person name="Bessette D."/>
            <person name="Bloom T."/>
            <person name="Blye J."/>
            <person name="Boguslavskiy L."/>
            <person name="Bonnet C."/>
            <person name="Boukhgalter B."/>
            <person name="Bourzgui I."/>
            <person name="Brown A."/>
            <person name="Cahill P."/>
            <person name="Channer S."/>
            <person name="Cheshatsang Y."/>
            <person name="Chuda L."/>
            <person name="Citroen M."/>
            <person name="Collymore A."/>
            <person name="Cooke P."/>
            <person name="Costello M."/>
            <person name="D'Aco K."/>
            <person name="Daza R."/>
            <person name="De Haan G."/>
            <person name="DeGray S."/>
            <person name="DeMaso C."/>
            <person name="Dhargay N."/>
            <person name="Dooley K."/>
            <person name="Dooley E."/>
            <person name="Doricent M."/>
            <person name="Dorje P."/>
            <person name="Dorjee K."/>
            <person name="Dupes A."/>
            <person name="Elong R."/>
            <person name="Falk J."/>
            <person name="Farina A."/>
            <person name="Faro S."/>
            <person name="Ferguson D."/>
            <person name="Fisher S."/>
            <person name="Foley C.D."/>
            <person name="Franke A."/>
            <person name="Friedrich D."/>
            <person name="Gadbois L."/>
            <person name="Gearin G."/>
            <person name="Gearin C.R."/>
            <person name="Giannoukos G."/>
            <person name="Goode T."/>
            <person name="Graham J."/>
            <person name="Grandbois E."/>
            <person name="Grewal S."/>
            <person name="Gyaltsen K."/>
            <person name="Hafez N."/>
            <person name="Hagos B."/>
            <person name="Hall J."/>
            <person name="Henson C."/>
            <person name="Hollinger A."/>
            <person name="Honan T."/>
            <person name="Huard M.D."/>
            <person name="Hughes L."/>
            <person name="Hurhula B."/>
            <person name="Husby M.E."/>
            <person name="Kamat A."/>
            <person name="Kanga B."/>
            <person name="Kashin S."/>
            <person name="Khazanovich D."/>
            <person name="Kisner P."/>
            <person name="Lance K."/>
            <person name="Lara M."/>
            <person name="Lee W."/>
            <person name="Lennon N."/>
            <person name="Letendre F."/>
            <person name="LeVine R."/>
            <person name="Lipovsky A."/>
            <person name="Liu X."/>
            <person name="Liu J."/>
            <person name="Liu S."/>
            <person name="Lokyitsang T."/>
            <person name="Lokyitsang Y."/>
            <person name="Lubonja R."/>
            <person name="Lui A."/>
            <person name="MacDonald P."/>
            <person name="Magnisalis V."/>
            <person name="Maru K."/>
            <person name="Matthews C."/>
            <person name="McCusker W."/>
            <person name="McDonough S."/>
            <person name="Mehta T."/>
            <person name="Meldrim J."/>
            <person name="Meneus L."/>
            <person name="Mihai O."/>
            <person name="Mihalev A."/>
            <person name="Mihova T."/>
            <person name="Mittelman R."/>
            <person name="Mlenga V."/>
            <person name="Montmayeur A."/>
            <person name="Mulrain L."/>
            <person name="Navidi A."/>
            <person name="Naylor J."/>
            <person name="Negash T."/>
            <person name="Nguyen T."/>
            <person name="Nguyen N."/>
            <person name="Nicol R."/>
            <person name="Norbu C."/>
            <person name="Norbu N."/>
            <person name="Novod N."/>
            <person name="O'Neill B."/>
            <person name="Osman S."/>
            <person name="Markiewicz E."/>
            <person name="Oyono O.L."/>
            <person name="Patti C."/>
            <person name="Phunkhang P."/>
            <person name="Pierre F."/>
            <person name="Priest M."/>
            <person name="Raghuraman S."/>
            <person name="Rege F."/>
            <person name="Reyes R."/>
            <person name="Rise C."/>
            <person name="Rogov P."/>
            <person name="Ross K."/>
            <person name="Ryan E."/>
            <person name="Settipalli S."/>
            <person name="Shea T."/>
            <person name="Sherpa N."/>
            <person name="Shi L."/>
            <person name="Shih D."/>
            <person name="Sparrow T."/>
            <person name="Spaulding J."/>
            <person name="Stalker J."/>
            <person name="Stange-Thomann N."/>
            <person name="Stavropoulos S."/>
            <person name="Stone C."/>
            <person name="Strader C."/>
            <person name="Tesfaye S."/>
            <person name="Thomson T."/>
            <person name="Thoulutsang Y."/>
            <person name="Thoulutsang D."/>
            <person name="Topham K."/>
            <person name="Topping I."/>
            <person name="Tsamla T."/>
            <person name="Vassiliev H."/>
            <person name="Vo A."/>
            <person name="Wangchuk T."/>
            <person name="Wangdi T."/>
            <person name="Weiand M."/>
            <person name="Wilkinson J."/>
            <person name="Wilson A."/>
            <person name="Yadav S."/>
            <person name="Young G."/>
            <person name="Yu Q."/>
            <person name="Zembek L."/>
            <person name="Zhong D."/>
            <person name="Zimmer A."/>
            <person name="Zwirko Z."/>
            <person name="Jaffe D.B."/>
            <person name="Alvarez P."/>
            <person name="Brockman W."/>
            <person name="Butler J."/>
            <person name="Chin C."/>
            <person name="Gnerre S."/>
            <person name="Grabherr M."/>
            <person name="Kleber M."/>
            <person name="Mauceli E."/>
            <person name="MacCallum I."/>
        </authorList>
    </citation>
    <scope>NUCLEOTIDE SEQUENCE [LARGE SCALE GENOMIC DNA]</scope>
    <source>
        <strain evidence="2 3">TSC#14021-0224.01</strain>
    </source>
</reference>
<name>A0A0Q5TSZ1_DROER</name>
<organism evidence="2 3">
    <name type="scientific">Drosophila erecta</name>
    <name type="common">Fruit fly</name>
    <dbReference type="NCBI Taxonomy" id="7220"/>
    <lineage>
        <taxon>Eukaryota</taxon>
        <taxon>Metazoa</taxon>
        <taxon>Ecdysozoa</taxon>
        <taxon>Arthropoda</taxon>
        <taxon>Hexapoda</taxon>
        <taxon>Insecta</taxon>
        <taxon>Pterygota</taxon>
        <taxon>Neoptera</taxon>
        <taxon>Endopterygota</taxon>
        <taxon>Diptera</taxon>
        <taxon>Brachycera</taxon>
        <taxon>Muscomorpha</taxon>
        <taxon>Ephydroidea</taxon>
        <taxon>Drosophilidae</taxon>
        <taxon>Drosophila</taxon>
        <taxon>Sophophora</taxon>
    </lineage>
</organism>
<feature type="region of interest" description="Disordered" evidence="1">
    <location>
        <begin position="1"/>
        <end position="61"/>
    </location>
</feature>
<evidence type="ECO:0000313" key="2">
    <source>
        <dbReference type="EMBL" id="KQS34407.1"/>
    </source>
</evidence>